<protein>
    <submittedName>
        <fullName evidence="1">DNA-3-methyladenine glycosylase</fullName>
    </submittedName>
</protein>
<evidence type="ECO:0000313" key="2">
    <source>
        <dbReference type="Proteomes" id="UP000239990"/>
    </source>
</evidence>
<dbReference type="OrthoDB" id="8658620at2"/>
<proteinExistence type="predicted"/>
<sequence>MLRDELLAKMIAHAAPGQNFDDWAEVLTEYANCLVEISDRLSVDECTRLVNVGSMFYRTLARAEDYRRTSVRGD</sequence>
<accession>A0A2S5GLN1</accession>
<dbReference type="AlphaFoldDB" id="A0A2S5GLN1"/>
<gene>
    <name evidence="1" type="ORF">C4E15_22630</name>
</gene>
<comment type="caution">
    <text evidence="1">The sequence shown here is derived from an EMBL/GenBank/DDBJ whole genome shotgun (WGS) entry which is preliminary data.</text>
</comment>
<evidence type="ECO:0000313" key="1">
    <source>
        <dbReference type="EMBL" id="PPA73972.1"/>
    </source>
</evidence>
<dbReference type="EMBL" id="PREU01000012">
    <property type="protein sequence ID" value="PPA73972.1"/>
    <property type="molecule type" value="Genomic_DNA"/>
</dbReference>
<reference evidence="1 2" key="1">
    <citation type="submission" date="2018-02" db="EMBL/GenBank/DDBJ databases">
        <title>Draft Genome of Achromobacter spanius stain 6.</title>
        <authorList>
            <person name="Gunasekera T.S."/>
            <person name="Radwan O."/>
            <person name="Ruiz O.N."/>
        </authorList>
    </citation>
    <scope>NUCLEOTIDE SEQUENCE [LARGE SCALE GENOMIC DNA]</scope>
    <source>
        <strain evidence="1 2">6</strain>
    </source>
</reference>
<name>A0A2S5GLN1_9BURK</name>
<dbReference type="Proteomes" id="UP000239990">
    <property type="component" value="Unassembled WGS sequence"/>
</dbReference>
<organism evidence="1 2">
    <name type="scientific">Achromobacter spanius</name>
    <dbReference type="NCBI Taxonomy" id="217203"/>
    <lineage>
        <taxon>Bacteria</taxon>
        <taxon>Pseudomonadati</taxon>
        <taxon>Pseudomonadota</taxon>
        <taxon>Betaproteobacteria</taxon>
        <taxon>Burkholderiales</taxon>
        <taxon>Alcaligenaceae</taxon>
        <taxon>Achromobacter</taxon>
    </lineage>
</organism>